<dbReference type="Proteomes" id="UP000007488">
    <property type="component" value="Chromosome"/>
</dbReference>
<evidence type="ECO:0000256" key="2">
    <source>
        <dbReference type="SAM" id="Phobius"/>
    </source>
</evidence>
<evidence type="ECO:0000256" key="1">
    <source>
        <dbReference type="SAM" id="Coils"/>
    </source>
</evidence>
<gene>
    <name evidence="4" type="ordered locus">Sgly_1046</name>
</gene>
<keyword evidence="2" id="KW-0472">Membrane</keyword>
<keyword evidence="2" id="KW-0812">Transmembrane</keyword>
<dbReference type="RefSeq" id="WP_013624246.1">
    <property type="nucleotide sequence ID" value="NC_015172.1"/>
</dbReference>
<dbReference type="eggNOG" id="ENOG502Z9HV">
    <property type="taxonomic scope" value="Bacteria"/>
</dbReference>
<keyword evidence="5" id="KW-1185">Reference proteome</keyword>
<dbReference type="AlphaFoldDB" id="F0STT6"/>
<dbReference type="KEGG" id="sgy:Sgly_1046"/>
<name>F0STT6_SYNGF</name>
<keyword evidence="2" id="KW-1133">Transmembrane helix</keyword>
<accession>F0STT6</accession>
<feature type="coiled-coil region" evidence="1">
    <location>
        <begin position="57"/>
        <end position="84"/>
    </location>
</feature>
<keyword evidence="1" id="KW-0175">Coiled coil</keyword>
<organism evidence="4 5">
    <name type="scientific">Syntrophobotulus glycolicus (strain DSM 8271 / FlGlyR)</name>
    <dbReference type="NCBI Taxonomy" id="645991"/>
    <lineage>
        <taxon>Bacteria</taxon>
        <taxon>Bacillati</taxon>
        <taxon>Bacillota</taxon>
        <taxon>Clostridia</taxon>
        <taxon>Eubacteriales</taxon>
        <taxon>Desulfitobacteriaceae</taxon>
        <taxon>Syntrophobotulus</taxon>
    </lineage>
</organism>
<dbReference type="HOGENOM" id="CLU_962170_0_0_9"/>
<proteinExistence type="predicted"/>
<dbReference type="EMBL" id="CP002547">
    <property type="protein sequence ID" value="ADY55376.1"/>
    <property type="molecule type" value="Genomic_DNA"/>
</dbReference>
<sequence length="295" mass="33272">MEQKTNHSYPPGPSSDKEMIKTILSEKESDAIVKDKLYRILYEASSADAVSMDTDLIAECVKTLDLIEGKAEELSEEKVQAMRLNIDRRYEDWRLSQRKIQCKKRAAQIAACLVLVFFTSSVVASAFGYNFIQSVVQWGKDTFNLSTQNHSNEQNGDANIVQRKTYSSIGEVLKDLPATPLFPKWLPDGFTFKYAESFTRLDNTNVLLYYQDAAGKFLVFDLNIYEDGNAAAENINFEKDEKPVEIYEKNGVKHYILSNLGQVQAVWNDSIVVYSISGDVSAGEMKKIIDSMYGG</sequence>
<feature type="transmembrane region" description="Helical" evidence="2">
    <location>
        <begin position="106"/>
        <end position="132"/>
    </location>
</feature>
<reference evidence="5" key="2">
    <citation type="submission" date="2011-02" db="EMBL/GenBank/DDBJ databases">
        <title>The complete genome of Syntrophobotulus glycolicus DSM 8271.</title>
        <authorList>
            <person name="Lucas S."/>
            <person name="Copeland A."/>
            <person name="Lapidus A."/>
            <person name="Bruce D."/>
            <person name="Goodwin L."/>
            <person name="Pitluck S."/>
            <person name="Kyrpides N."/>
            <person name="Mavromatis K."/>
            <person name="Pagani I."/>
            <person name="Ivanova N."/>
            <person name="Mikhailova N."/>
            <person name="Chertkov O."/>
            <person name="Held B."/>
            <person name="Detter J.C."/>
            <person name="Tapia R."/>
            <person name="Han C."/>
            <person name="Land M."/>
            <person name="Hauser L."/>
            <person name="Markowitz V."/>
            <person name="Cheng J.-F."/>
            <person name="Hugenholtz P."/>
            <person name="Woyke T."/>
            <person name="Wu D."/>
            <person name="Spring S."/>
            <person name="Schroeder M."/>
            <person name="Brambilla E."/>
            <person name="Klenk H.-P."/>
            <person name="Eisen J.A."/>
        </authorList>
    </citation>
    <scope>NUCLEOTIDE SEQUENCE [LARGE SCALE GENOMIC DNA]</scope>
    <source>
        <strain evidence="5">DSM 8271 / FlGlyR</strain>
    </source>
</reference>
<dbReference type="STRING" id="645991.Sgly_1046"/>
<feature type="domain" description="DUF4367" evidence="3">
    <location>
        <begin position="183"/>
        <end position="292"/>
    </location>
</feature>
<protein>
    <recommendedName>
        <fullName evidence="3">DUF4367 domain-containing protein</fullName>
    </recommendedName>
</protein>
<dbReference type="Pfam" id="PF14285">
    <property type="entry name" value="DUF4367"/>
    <property type="match status" value="1"/>
</dbReference>
<evidence type="ECO:0000313" key="4">
    <source>
        <dbReference type="EMBL" id="ADY55376.1"/>
    </source>
</evidence>
<evidence type="ECO:0000259" key="3">
    <source>
        <dbReference type="Pfam" id="PF14285"/>
    </source>
</evidence>
<evidence type="ECO:0000313" key="5">
    <source>
        <dbReference type="Proteomes" id="UP000007488"/>
    </source>
</evidence>
<reference evidence="4 5" key="1">
    <citation type="journal article" date="2011" name="Stand. Genomic Sci.">
        <title>Complete genome sequence of Syntrophobotulus glycolicus type strain (FlGlyR).</title>
        <authorList>
            <person name="Han C."/>
            <person name="Mwirichia R."/>
            <person name="Chertkov O."/>
            <person name="Held B."/>
            <person name="Lapidus A."/>
            <person name="Nolan M."/>
            <person name="Lucas S."/>
            <person name="Hammon N."/>
            <person name="Deshpande S."/>
            <person name="Cheng J.F."/>
            <person name="Tapia R."/>
            <person name="Goodwin L."/>
            <person name="Pitluck S."/>
            <person name="Huntemann M."/>
            <person name="Liolios K."/>
            <person name="Ivanova N."/>
            <person name="Pagani I."/>
            <person name="Mavromatis K."/>
            <person name="Ovchinikova G."/>
            <person name="Pati A."/>
            <person name="Chen A."/>
            <person name="Palaniappan K."/>
            <person name="Land M."/>
            <person name="Hauser L."/>
            <person name="Brambilla E.M."/>
            <person name="Rohde M."/>
            <person name="Spring S."/>
            <person name="Sikorski J."/>
            <person name="Goker M."/>
            <person name="Woyke T."/>
            <person name="Bristow J."/>
            <person name="Eisen J.A."/>
            <person name="Markowitz V."/>
            <person name="Hugenholtz P."/>
            <person name="Kyrpides N.C."/>
            <person name="Klenk H.P."/>
            <person name="Detter J.C."/>
        </authorList>
    </citation>
    <scope>NUCLEOTIDE SEQUENCE [LARGE SCALE GENOMIC DNA]</scope>
    <source>
        <strain evidence="5">DSM 8271 / FlGlyR</strain>
    </source>
</reference>
<dbReference type="OrthoDB" id="1850293at2"/>
<dbReference type="InterPro" id="IPR025377">
    <property type="entry name" value="DUF4367"/>
</dbReference>